<dbReference type="CDD" id="cd05560">
    <property type="entry name" value="Xcc1710_like"/>
    <property type="match status" value="1"/>
</dbReference>
<dbReference type="STRING" id="34027.SAMN05421829_10335"/>
<name>A0A1N6QZN4_9RHOO</name>
<gene>
    <name evidence="1" type="ORF">SAMN05421829_10335</name>
</gene>
<evidence type="ECO:0000313" key="1">
    <source>
        <dbReference type="EMBL" id="SIQ22074.1"/>
    </source>
</evidence>
<dbReference type="PANTHER" id="PTHR21192">
    <property type="entry name" value="NUCLEAR PROTEIN E3-3"/>
    <property type="match status" value="1"/>
</dbReference>
<dbReference type="OrthoDB" id="9800373at2"/>
<evidence type="ECO:0000313" key="2">
    <source>
        <dbReference type="Proteomes" id="UP000186819"/>
    </source>
</evidence>
<dbReference type="InterPro" id="IPR036748">
    <property type="entry name" value="MTH938-like_sf"/>
</dbReference>
<proteinExistence type="predicted"/>
<reference evidence="2" key="1">
    <citation type="submission" date="2017-01" db="EMBL/GenBank/DDBJ databases">
        <authorList>
            <person name="Varghese N."/>
            <person name="Submissions S."/>
        </authorList>
    </citation>
    <scope>NUCLEOTIDE SEQUENCE [LARGE SCALE GENOMIC DNA]</scope>
    <source>
        <strain evidence="2">ATCC 51758</strain>
    </source>
</reference>
<accession>A0A1N6QZN4</accession>
<dbReference type="InterPro" id="IPR007523">
    <property type="entry name" value="NDUFAF3/AAMDC"/>
</dbReference>
<sequence>MKLNLQQNADLNVVTGYGTDHLMINKERHDGNTLVTADRIVAGWAPGGLAGLSADDFTVVCELRPEVVLIGTGSRQRFPTPQVLRPLIEARIGFEIMDLPAACRTYNILVTEGRSVVAALLFDPV</sequence>
<dbReference type="AlphaFoldDB" id="A0A1N6QZN4"/>
<protein>
    <submittedName>
        <fullName evidence="1">Uncharacterized conserved protein, contains Mth938-like domain</fullName>
    </submittedName>
</protein>
<dbReference type="Proteomes" id="UP000186819">
    <property type="component" value="Unassembled WGS sequence"/>
</dbReference>
<dbReference type="RefSeq" id="WP_076601055.1">
    <property type="nucleotide sequence ID" value="NZ_FTMD01000003.1"/>
</dbReference>
<dbReference type="PANTHER" id="PTHR21192:SF2">
    <property type="entry name" value="NADH DEHYDROGENASE [UBIQUINONE] 1 ALPHA SUBCOMPLEX ASSEMBLY FACTOR 3"/>
    <property type="match status" value="1"/>
</dbReference>
<dbReference type="SUPFAM" id="SSF64076">
    <property type="entry name" value="MTH938-like"/>
    <property type="match status" value="1"/>
</dbReference>
<keyword evidence="2" id="KW-1185">Reference proteome</keyword>
<dbReference type="Gene3D" id="3.40.1230.10">
    <property type="entry name" value="MTH938-like"/>
    <property type="match status" value="1"/>
</dbReference>
<dbReference type="EMBL" id="FTMD01000003">
    <property type="protein sequence ID" value="SIQ22074.1"/>
    <property type="molecule type" value="Genomic_DNA"/>
</dbReference>
<dbReference type="Pfam" id="PF04430">
    <property type="entry name" value="DUF498"/>
    <property type="match status" value="1"/>
</dbReference>
<organism evidence="1 2">
    <name type="scientific">Aromatoleum tolulyticum</name>
    <dbReference type="NCBI Taxonomy" id="34027"/>
    <lineage>
        <taxon>Bacteria</taxon>
        <taxon>Pseudomonadati</taxon>
        <taxon>Pseudomonadota</taxon>
        <taxon>Betaproteobacteria</taxon>
        <taxon>Rhodocyclales</taxon>
        <taxon>Rhodocyclaceae</taxon>
        <taxon>Aromatoleum</taxon>
    </lineage>
</organism>